<evidence type="ECO:0000256" key="10">
    <source>
        <dbReference type="ARBA" id="ARBA00023136"/>
    </source>
</evidence>
<dbReference type="FunFam" id="3.50.50.60:FF:000021">
    <property type="entry name" value="Ubiquinone biosynthesis monooxygenase COQ6"/>
    <property type="match status" value="1"/>
</dbReference>
<comment type="subunit">
    <text evidence="11">Component of a multi-subunit COQ enzyme complex, composed of at least COQ3, COQ4, COQ5, COQ6, COQ7 and COQ9.</text>
</comment>
<evidence type="ECO:0000313" key="13">
    <source>
        <dbReference type="EMBL" id="KAK1754841.1"/>
    </source>
</evidence>
<dbReference type="EMBL" id="MU839834">
    <property type="protein sequence ID" value="KAK1754841.1"/>
    <property type="molecule type" value="Genomic_DNA"/>
</dbReference>
<dbReference type="PRINTS" id="PR00420">
    <property type="entry name" value="RNGMNOXGNASE"/>
</dbReference>
<dbReference type="PANTHER" id="PTHR43876:SF7">
    <property type="entry name" value="UBIQUINONE BIOSYNTHESIS MONOOXYGENASE COQ6, MITOCHONDRIAL"/>
    <property type="match status" value="1"/>
</dbReference>
<comment type="cofactor">
    <cofactor evidence="1 11">
        <name>FAD</name>
        <dbReference type="ChEBI" id="CHEBI:57692"/>
    </cofactor>
</comment>
<evidence type="ECO:0000256" key="2">
    <source>
        <dbReference type="ARBA" id="ARBA00005349"/>
    </source>
</evidence>
<evidence type="ECO:0000256" key="11">
    <source>
        <dbReference type="HAMAP-Rule" id="MF_03193"/>
    </source>
</evidence>
<comment type="function">
    <text evidence="11">FAD-dependent monooxygenase required for two non-consecutive steps during ubiquinone biosynthesis. Required for the C5-ring hydroxylation during ubiquinone biosynthesis by catalyzing the hydroxylation of 4-hydroxy-3-(all-trans-polyprenyl)benzoic acid to 3,4-dihydroxy-5-(all-trans-polyprenyl)benzoic acid. Also acts downstream of coq4, for the C1-hydroxylation during ubiquinone biosynthesis by catalyzing the hydroxylation of 2-methoxy-6-(all-trans-polyprenyl)phenol to 2-methoxy-6-(all-trans-polyprenyl)benzene-1,4-diol. The electrons required for the hydroxylation reaction are funneled indirectly to coq6 from NADPH via a ferredoxin/ferredoxin reductase system.</text>
</comment>
<dbReference type="HAMAP" id="MF_03193">
    <property type="entry name" value="COQ6_monooxygenase"/>
    <property type="match status" value="1"/>
</dbReference>
<dbReference type="Pfam" id="PF01494">
    <property type="entry name" value="FAD_binding_3"/>
    <property type="match status" value="1"/>
</dbReference>
<feature type="domain" description="FAD-binding" evidence="12">
    <location>
        <begin position="42"/>
        <end position="413"/>
    </location>
</feature>
<accession>A0AAJ0F4Q8</accession>
<comment type="catalytic activity">
    <reaction evidence="11">
        <text>a 4-hydroxy-3-(all-trans-polyprenyl)benzoate + 2 reduced [2Fe-2S]-[ferredoxin] + O2 + 2 H(+) = a 3,4-dihydroxy-5-(all-trans-polyprenyl)benzoate + 2 oxidized [2Fe-2S]-[ferredoxin] + H2O</text>
        <dbReference type="Rhea" id="RHEA:81195"/>
        <dbReference type="Rhea" id="RHEA-COMP:9514"/>
        <dbReference type="Rhea" id="RHEA-COMP:10000"/>
        <dbReference type="Rhea" id="RHEA-COMP:10001"/>
        <dbReference type="Rhea" id="RHEA-COMP:10930"/>
        <dbReference type="ChEBI" id="CHEBI:15377"/>
        <dbReference type="ChEBI" id="CHEBI:15378"/>
        <dbReference type="ChEBI" id="CHEBI:15379"/>
        <dbReference type="ChEBI" id="CHEBI:33737"/>
        <dbReference type="ChEBI" id="CHEBI:33738"/>
        <dbReference type="ChEBI" id="CHEBI:64694"/>
        <dbReference type="ChEBI" id="CHEBI:78396"/>
        <dbReference type="EC" id="1.14.15.45"/>
    </reaction>
</comment>
<keyword evidence="8 11" id="KW-0503">Monooxygenase</keyword>
<dbReference type="EC" id="1.14.15.45" evidence="11"/>
<dbReference type="AlphaFoldDB" id="A0AAJ0F4Q8"/>
<keyword evidence="5 11" id="KW-0999">Mitochondrion inner membrane</keyword>
<dbReference type="GO" id="GO:0120538">
    <property type="term" value="F:2-methoxy-6-polyprenolphenol 4-hydroxylase activity"/>
    <property type="evidence" value="ECO:0007669"/>
    <property type="project" value="UniProtKB-EC"/>
</dbReference>
<evidence type="ECO:0000256" key="9">
    <source>
        <dbReference type="ARBA" id="ARBA00023128"/>
    </source>
</evidence>
<dbReference type="InterPro" id="IPR051205">
    <property type="entry name" value="UbiH/COQ6_monooxygenase"/>
</dbReference>
<dbReference type="Proteomes" id="UP001239445">
    <property type="component" value="Unassembled WGS sequence"/>
</dbReference>
<dbReference type="GO" id="GO:0106364">
    <property type="term" value="F:4-hydroxy-3-all-trans-polyprenylbenzoate oxygenase activity"/>
    <property type="evidence" value="ECO:0007669"/>
    <property type="project" value="UniProtKB-EC"/>
</dbReference>
<dbReference type="InterPro" id="IPR018168">
    <property type="entry name" value="Ubi_Hdrlase_CS"/>
</dbReference>
<evidence type="ECO:0000313" key="14">
    <source>
        <dbReference type="Proteomes" id="UP001239445"/>
    </source>
</evidence>
<dbReference type="InterPro" id="IPR036188">
    <property type="entry name" value="FAD/NAD-bd_sf"/>
</dbReference>
<evidence type="ECO:0000256" key="4">
    <source>
        <dbReference type="ARBA" id="ARBA00022688"/>
    </source>
</evidence>
<keyword evidence="6 11" id="KW-0274">FAD</keyword>
<comment type="subcellular location">
    <subcellularLocation>
        <location evidence="11">Mitochondrion inner membrane</location>
        <topology evidence="11">Peripheral membrane protein</topology>
        <orientation evidence="11">Matrix side</orientation>
    </subcellularLocation>
</comment>
<dbReference type="Gene3D" id="3.50.50.60">
    <property type="entry name" value="FAD/NAD(P)-binding domain"/>
    <property type="match status" value="2"/>
</dbReference>
<proteinExistence type="inferred from homology"/>
<dbReference type="GO" id="GO:0031314">
    <property type="term" value="C:extrinsic component of mitochondrial inner membrane"/>
    <property type="evidence" value="ECO:0007669"/>
    <property type="project" value="UniProtKB-UniRule"/>
</dbReference>
<dbReference type="PROSITE" id="PS01304">
    <property type="entry name" value="UBIH"/>
    <property type="match status" value="1"/>
</dbReference>
<evidence type="ECO:0000256" key="6">
    <source>
        <dbReference type="ARBA" id="ARBA00022827"/>
    </source>
</evidence>
<gene>
    <name evidence="11" type="primary">COQ6</name>
    <name evidence="13" type="ORF">QBC47DRAFT_381961</name>
</gene>
<evidence type="ECO:0000256" key="8">
    <source>
        <dbReference type="ARBA" id="ARBA00023033"/>
    </source>
</evidence>
<name>A0AAJ0F4Q8_9PEZI</name>
<dbReference type="PANTHER" id="PTHR43876">
    <property type="entry name" value="UBIQUINONE BIOSYNTHESIS MONOOXYGENASE COQ6, MITOCHONDRIAL"/>
    <property type="match status" value="1"/>
</dbReference>
<dbReference type="NCBIfam" id="TIGR01988">
    <property type="entry name" value="Ubi-OHases"/>
    <property type="match status" value="1"/>
</dbReference>
<dbReference type="SUPFAM" id="SSF51905">
    <property type="entry name" value="FAD/NAD(P)-binding domain"/>
    <property type="match status" value="1"/>
</dbReference>
<dbReference type="InterPro" id="IPR010971">
    <property type="entry name" value="UbiH/COQ6"/>
</dbReference>
<evidence type="ECO:0000256" key="3">
    <source>
        <dbReference type="ARBA" id="ARBA00022630"/>
    </source>
</evidence>
<keyword evidence="14" id="KW-1185">Reference proteome</keyword>
<keyword evidence="10 11" id="KW-0472">Membrane</keyword>
<dbReference type="InterPro" id="IPR002938">
    <property type="entry name" value="FAD-bd"/>
</dbReference>
<dbReference type="EC" id="1.14.15.46" evidence="11"/>
<evidence type="ECO:0000256" key="7">
    <source>
        <dbReference type="ARBA" id="ARBA00023002"/>
    </source>
</evidence>
<dbReference type="FunFam" id="3.50.50.60:FF:000245">
    <property type="entry name" value="Ubiquinone biosynthesis monooxygenase COQ6, mitochondrial"/>
    <property type="match status" value="1"/>
</dbReference>
<keyword evidence="4 11" id="KW-0831">Ubiquinone biosynthesis</keyword>
<comment type="pathway">
    <text evidence="11">Cofactor biosynthesis; ubiquinone biosynthesis.</text>
</comment>
<evidence type="ECO:0000256" key="1">
    <source>
        <dbReference type="ARBA" id="ARBA00001974"/>
    </source>
</evidence>
<sequence>MESIARRRAVAYVCRSCSRQGLRLQRQARRAYSGTATRDDIYDVVCVGGGPAGLSLLTALRANPTTSHLRVALVEAQDLSKIRSWKLPPNQFSNRCSSLTPSSVLFLDQIGAWSHLEQDRVQPYHEMQVWDGVSGARIEFDWGPNPNPSTGTTIAYMNENLNLTSGLLKRLEELGGVSVFDSARVEHIGFGEQTDELDLREWPTVHLAGGKQLLARLLVGADGANSPVRSFAGIEAKGWDYGRHGVVATLELEGEGWGGDQMKVAYQRFLPTGPVAMLPLPGNHATLVWSTTPENAALLKSLPAEDFISLVNSAFRLSPTDLDFLHTQSSGQAEEYKWRLEHTPFDRQSVPQTVVGVQTGTVASFPLKLRHADTYIGERVALVGDAAHTIHPLAGQGLNQGQGDVQSLVKTIDYAVSHGQDLGTRMSLEPYLSERYTANHVLLGVCDKLHKLYSVGSGPLVPLRSLGLNLVNSLTPLKSFFMNQAAGNGVKI</sequence>
<dbReference type="GO" id="GO:0016712">
    <property type="term" value="F:oxidoreductase activity, acting on paired donors, with incorporation or reduction of molecular oxygen, reduced flavin or flavoprotein as one donor, and incorporation of one atom of oxygen"/>
    <property type="evidence" value="ECO:0007669"/>
    <property type="project" value="UniProtKB-UniRule"/>
</dbReference>
<comment type="similarity">
    <text evidence="2 11">Belongs to the UbiH/COQ6 family.</text>
</comment>
<dbReference type="InterPro" id="IPR000689">
    <property type="entry name" value="UbQ_mOase_COQ6"/>
</dbReference>
<keyword evidence="9 11" id="KW-0496">Mitochondrion</keyword>
<reference evidence="13" key="1">
    <citation type="submission" date="2023-06" db="EMBL/GenBank/DDBJ databases">
        <title>Genome-scale phylogeny and comparative genomics of the fungal order Sordariales.</title>
        <authorList>
            <consortium name="Lawrence Berkeley National Laboratory"/>
            <person name="Hensen N."/>
            <person name="Bonometti L."/>
            <person name="Westerberg I."/>
            <person name="Brannstrom I.O."/>
            <person name="Guillou S."/>
            <person name="Cros-Aarteil S."/>
            <person name="Calhoun S."/>
            <person name="Haridas S."/>
            <person name="Kuo A."/>
            <person name="Mondo S."/>
            <person name="Pangilinan J."/>
            <person name="Riley R."/>
            <person name="Labutti K."/>
            <person name="Andreopoulos B."/>
            <person name="Lipzen A."/>
            <person name="Chen C."/>
            <person name="Yanf M."/>
            <person name="Daum C."/>
            <person name="Ng V."/>
            <person name="Clum A."/>
            <person name="Steindorff A."/>
            <person name="Ohm R."/>
            <person name="Martin F."/>
            <person name="Silar P."/>
            <person name="Natvig D."/>
            <person name="Lalanne C."/>
            <person name="Gautier V."/>
            <person name="Ament-Velasquez S.L."/>
            <person name="Kruys A."/>
            <person name="Hutchinson M.I."/>
            <person name="Powell A.J."/>
            <person name="Barry K."/>
            <person name="Miller A.N."/>
            <person name="Grigoriev I.V."/>
            <person name="Debuchy R."/>
            <person name="Gladieux P."/>
            <person name="Thoren M.H."/>
            <person name="Johannesson H."/>
        </authorList>
    </citation>
    <scope>NUCLEOTIDE SEQUENCE</scope>
    <source>
        <strain evidence="13">PSN4</strain>
    </source>
</reference>
<evidence type="ECO:0000256" key="5">
    <source>
        <dbReference type="ARBA" id="ARBA00022792"/>
    </source>
</evidence>
<keyword evidence="7 11" id="KW-0560">Oxidoreductase</keyword>
<dbReference type="GO" id="GO:0071949">
    <property type="term" value="F:FAD binding"/>
    <property type="evidence" value="ECO:0007669"/>
    <property type="project" value="InterPro"/>
</dbReference>
<protein>
    <recommendedName>
        <fullName evidence="11">Ubiquinone biosynthesis monooxygenase COQ6, mitochondrial</fullName>
        <ecNumber evidence="11">1.14.15.45</ecNumber>
    </recommendedName>
    <alternativeName>
        <fullName evidence="11">2-methoxy-6-polyprenolphenol 4-hydroxylase</fullName>
        <ecNumber evidence="11">1.14.15.46</ecNumber>
    </alternativeName>
</protein>
<comment type="caution">
    <text evidence="13">The sequence shown here is derived from an EMBL/GenBank/DDBJ whole genome shotgun (WGS) entry which is preliminary data.</text>
</comment>
<comment type="catalytic activity">
    <reaction evidence="11">
        <text>a 2-methoxy-6-(all-trans-polyprenyl)phenol + 2 reduced [2Fe-2S]-[ferredoxin] + O2 + 2 H(+) = a 2-methoxy-6-(all-trans-polyprenyl)benzene-1,4-diol + 2 oxidized [2Fe-2S]-[ferredoxin] + H2O</text>
        <dbReference type="Rhea" id="RHEA:81183"/>
        <dbReference type="Rhea" id="RHEA-COMP:9551"/>
        <dbReference type="Rhea" id="RHEA-COMP:10000"/>
        <dbReference type="Rhea" id="RHEA-COMP:10001"/>
        <dbReference type="Rhea" id="RHEA-COMP:10858"/>
        <dbReference type="ChEBI" id="CHEBI:15377"/>
        <dbReference type="ChEBI" id="CHEBI:15378"/>
        <dbReference type="ChEBI" id="CHEBI:15379"/>
        <dbReference type="ChEBI" id="CHEBI:33737"/>
        <dbReference type="ChEBI" id="CHEBI:33738"/>
        <dbReference type="ChEBI" id="CHEBI:62731"/>
        <dbReference type="ChEBI" id="CHEBI:84166"/>
        <dbReference type="EC" id="1.14.15.46"/>
    </reaction>
</comment>
<keyword evidence="3 11" id="KW-0285">Flavoprotein</keyword>
<evidence type="ECO:0000259" key="12">
    <source>
        <dbReference type="Pfam" id="PF01494"/>
    </source>
</evidence>
<organism evidence="13 14">
    <name type="scientific">Echria macrotheca</name>
    <dbReference type="NCBI Taxonomy" id="438768"/>
    <lineage>
        <taxon>Eukaryota</taxon>
        <taxon>Fungi</taxon>
        <taxon>Dikarya</taxon>
        <taxon>Ascomycota</taxon>
        <taxon>Pezizomycotina</taxon>
        <taxon>Sordariomycetes</taxon>
        <taxon>Sordariomycetidae</taxon>
        <taxon>Sordariales</taxon>
        <taxon>Schizotheciaceae</taxon>
        <taxon>Echria</taxon>
    </lineage>
</organism>